<reference evidence="7 8" key="1">
    <citation type="journal article" date="2016" name="G3 (Bethesda)">
        <title>First Draft Assembly and Annotation of the Genome of a California Endemic Oak Quercus lobata Nee (Fagaceae).</title>
        <authorList>
            <person name="Sork V.L."/>
            <person name="Fitz-Gibbon S.T."/>
            <person name="Puiu D."/>
            <person name="Crepeau M."/>
            <person name="Gugger P.F."/>
            <person name="Sherman R."/>
            <person name="Stevens K."/>
            <person name="Langley C.H."/>
            <person name="Pellegrini M."/>
            <person name="Salzberg S.L."/>
        </authorList>
    </citation>
    <scope>NUCLEOTIDE SEQUENCE [LARGE SCALE GENOMIC DNA]</scope>
    <source>
        <strain evidence="7 8">cv. SW786</strain>
    </source>
</reference>
<dbReference type="GO" id="GO:0016020">
    <property type="term" value="C:membrane"/>
    <property type="evidence" value="ECO:0007669"/>
    <property type="project" value="UniProtKB-SubCell"/>
</dbReference>
<keyword evidence="4" id="KW-0479">Metal-binding</keyword>
<reference evidence="7" key="2">
    <citation type="submission" date="2021-01" db="UniProtKB">
        <authorList>
            <consortium name="EnsemblPlants"/>
        </authorList>
    </citation>
    <scope>IDENTIFICATION</scope>
</reference>
<dbReference type="InterPro" id="IPR002401">
    <property type="entry name" value="Cyt_P450_E_grp-I"/>
</dbReference>
<evidence type="ECO:0000256" key="2">
    <source>
        <dbReference type="ARBA" id="ARBA00004167"/>
    </source>
</evidence>
<dbReference type="PRINTS" id="PR00385">
    <property type="entry name" value="P450"/>
</dbReference>
<proteinExistence type="predicted"/>
<dbReference type="PRINTS" id="PR00463">
    <property type="entry name" value="EP450I"/>
</dbReference>
<evidence type="ECO:0000256" key="6">
    <source>
        <dbReference type="ARBA" id="ARBA00023136"/>
    </source>
</evidence>
<organism evidence="7 8">
    <name type="scientific">Quercus lobata</name>
    <name type="common">Valley oak</name>
    <dbReference type="NCBI Taxonomy" id="97700"/>
    <lineage>
        <taxon>Eukaryota</taxon>
        <taxon>Viridiplantae</taxon>
        <taxon>Streptophyta</taxon>
        <taxon>Embryophyta</taxon>
        <taxon>Tracheophyta</taxon>
        <taxon>Spermatophyta</taxon>
        <taxon>Magnoliopsida</taxon>
        <taxon>eudicotyledons</taxon>
        <taxon>Gunneridae</taxon>
        <taxon>Pentapetalae</taxon>
        <taxon>rosids</taxon>
        <taxon>fabids</taxon>
        <taxon>Fagales</taxon>
        <taxon>Fagaceae</taxon>
        <taxon>Quercus</taxon>
    </lineage>
</organism>
<dbReference type="GO" id="GO:0020037">
    <property type="term" value="F:heme binding"/>
    <property type="evidence" value="ECO:0007669"/>
    <property type="project" value="InterPro"/>
</dbReference>
<dbReference type="Proteomes" id="UP000594261">
    <property type="component" value="Chromosome 4"/>
</dbReference>
<dbReference type="GO" id="GO:0005506">
    <property type="term" value="F:iron ion binding"/>
    <property type="evidence" value="ECO:0007669"/>
    <property type="project" value="InterPro"/>
</dbReference>
<dbReference type="Pfam" id="PF00067">
    <property type="entry name" value="p450"/>
    <property type="match status" value="1"/>
</dbReference>
<keyword evidence="5" id="KW-1133">Transmembrane helix</keyword>
<evidence type="ECO:0000256" key="1">
    <source>
        <dbReference type="ARBA" id="ARBA00001971"/>
    </source>
</evidence>
<evidence type="ECO:0008006" key="9">
    <source>
        <dbReference type="Google" id="ProtNLM"/>
    </source>
</evidence>
<dbReference type="FunCoup" id="A0A7N2LC84">
    <property type="interactions" value="230"/>
</dbReference>
<keyword evidence="3" id="KW-0812">Transmembrane</keyword>
<sequence>MSISSTQMLPFPQDLFAAGTNTSSEAMQWTIAELINHPDVFSKVREEIKDAVGSTRLVGESDVPILPYLQAVVKEALRLHPPVPVIIRECREACKIKNFYIPNKTMVAINVYAIMRDAKIWDCPNDFRPERFLDSSKQKDGMEYIPFGAGRRAVPGSKLALSLVHTTVAAMVQCFDWKVDGKKGDNKVNMQVGPGISMPMAQPFKCLPVVHYNPFASSM</sequence>
<dbReference type="PANTHER" id="PTHR24298">
    <property type="entry name" value="FLAVONOID 3'-MONOOXYGENASE-RELATED"/>
    <property type="match status" value="1"/>
</dbReference>
<dbReference type="SUPFAM" id="SSF48264">
    <property type="entry name" value="Cytochrome P450"/>
    <property type="match status" value="1"/>
</dbReference>
<evidence type="ECO:0000313" key="7">
    <source>
        <dbReference type="EnsemblPlants" id="QL04p005075:mrna:CDS:1"/>
    </source>
</evidence>
<evidence type="ECO:0000256" key="3">
    <source>
        <dbReference type="ARBA" id="ARBA00022692"/>
    </source>
</evidence>
<keyword evidence="8" id="KW-1185">Reference proteome</keyword>
<dbReference type="EMBL" id="LRBV02000004">
    <property type="status" value="NOT_ANNOTATED_CDS"/>
    <property type="molecule type" value="Genomic_DNA"/>
</dbReference>
<dbReference type="Gramene" id="QL04p005075:mrna">
    <property type="protein sequence ID" value="QL04p005075:mrna:CDS:1"/>
    <property type="gene ID" value="QL04p005075"/>
</dbReference>
<dbReference type="PANTHER" id="PTHR24298:SF59">
    <property type="entry name" value="CYTOCHROME P450, FAMILY 705, SUBFAMILY A, POLYPEPTIDE 25-RELATED"/>
    <property type="match status" value="1"/>
</dbReference>
<dbReference type="AlphaFoldDB" id="A0A7N2LC84"/>
<evidence type="ECO:0000313" key="8">
    <source>
        <dbReference type="Proteomes" id="UP000594261"/>
    </source>
</evidence>
<comment type="subcellular location">
    <subcellularLocation>
        <location evidence="2">Membrane</location>
        <topology evidence="2">Single-pass membrane protein</topology>
    </subcellularLocation>
</comment>
<dbReference type="InterPro" id="IPR001128">
    <property type="entry name" value="Cyt_P450"/>
</dbReference>
<comment type="cofactor">
    <cofactor evidence="1">
        <name>heme</name>
        <dbReference type="ChEBI" id="CHEBI:30413"/>
    </cofactor>
</comment>
<evidence type="ECO:0000256" key="4">
    <source>
        <dbReference type="ARBA" id="ARBA00022723"/>
    </source>
</evidence>
<protein>
    <recommendedName>
        <fullName evidence="9">Cytochrome P450</fullName>
    </recommendedName>
</protein>
<dbReference type="GO" id="GO:0016709">
    <property type="term" value="F:oxidoreductase activity, acting on paired donors, with incorporation or reduction of molecular oxygen, NAD(P)H as one donor, and incorporation of one atom of oxygen"/>
    <property type="evidence" value="ECO:0007669"/>
    <property type="project" value="TreeGrafter"/>
</dbReference>
<dbReference type="InterPro" id="IPR051103">
    <property type="entry name" value="Plant_metabolite_P450s"/>
</dbReference>
<name>A0A7N2LC84_QUELO</name>
<dbReference type="InParanoid" id="A0A7N2LC84"/>
<keyword evidence="6" id="KW-0472">Membrane</keyword>
<accession>A0A7N2LC84</accession>
<dbReference type="Gene3D" id="1.10.630.10">
    <property type="entry name" value="Cytochrome P450"/>
    <property type="match status" value="1"/>
</dbReference>
<dbReference type="InterPro" id="IPR036396">
    <property type="entry name" value="Cyt_P450_sf"/>
</dbReference>
<evidence type="ECO:0000256" key="5">
    <source>
        <dbReference type="ARBA" id="ARBA00022989"/>
    </source>
</evidence>
<dbReference type="OMA" id="ISMPMAQ"/>
<dbReference type="EnsemblPlants" id="QL04p005075:mrna">
    <property type="protein sequence ID" value="QL04p005075:mrna:CDS:1"/>
    <property type="gene ID" value="QL04p005075"/>
</dbReference>